<dbReference type="RefSeq" id="WP_132221441.1">
    <property type="nucleotide sequence ID" value="NZ_SMGO01000001.1"/>
</dbReference>
<dbReference type="OrthoDB" id="773117at2"/>
<gene>
    <name evidence="1" type="ORF">C8N28_0635</name>
</gene>
<proteinExistence type="predicted"/>
<comment type="caution">
    <text evidence="1">The sequence shown here is derived from an EMBL/GenBank/DDBJ whole genome shotgun (WGS) entry which is preliminary data.</text>
</comment>
<keyword evidence="2" id="KW-1185">Reference proteome</keyword>
<accession>A0A4R1M6G8</accession>
<dbReference type="AlphaFoldDB" id="A0A4R1M6G8"/>
<sequence length="60" mass="6733">MGVTRLKRKDRKNKVTAKLDVQFLKLGRNIETGSRSEMPATHQVVKNNAILDQLSAGLKK</sequence>
<organism evidence="1 2">
    <name type="scientific">Albibacterium bauzanense</name>
    <dbReference type="NCBI Taxonomy" id="653929"/>
    <lineage>
        <taxon>Bacteria</taxon>
        <taxon>Pseudomonadati</taxon>
        <taxon>Bacteroidota</taxon>
        <taxon>Sphingobacteriia</taxon>
        <taxon>Sphingobacteriales</taxon>
        <taxon>Sphingobacteriaceae</taxon>
        <taxon>Albibacterium</taxon>
    </lineage>
</organism>
<dbReference type="EMBL" id="SMGO01000001">
    <property type="protein sequence ID" value="TCK85329.1"/>
    <property type="molecule type" value="Genomic_DNA"/>
</dbReference>
<evidence type="ECO:0000313" key="2">
    <source>
        <dbReference type="Proteomes" id="UP000294616"/>
    </source>
</evidence>
<reference evidence="1 2" key="1">
    <citation type="submission" date="2019-03" db="EMBL/GenBank/DDBJ databases">
        <title>Genomic Encyclopedia of Archaeal and Bacterial Type Strains, Phase II (KMG-II): from individual species to whole genera.</title>
        <authorList>
            <person name="Goeker M."/>
        </authorList>
    </citation>
    <scope>NUCLEOTIDE SEQUENCE [LARGE SCALE GENOMIC DNA]</scope>
    <source>
        <strain evidence="1 2">DSM 22554</strain>
    </source>
</reference>
<name>A0A4R1M6G8_9SPHI</name>
<evidence type="ECO:0000313" key="1">
    <source>
        <dbReference type="EMBL" id="TCK85329.1"/>
    </source>
</evidence>
<evidence type="ECO:0008006" key="3">
    <source>
        <dbReference type="Google" id="ProtNLM"/>
    </source>
</evidence>
<protein>
    <recommendedName>
        <fullName evidence="3">Spore protein</fullName>
    </recommendedName>
</protein>
<dbReference type="Proteomes" id="UP000294616">
    <property type="component" value="Unassembled WGS sequence"/>
</dbReference>